<gene>
    <name evidence="5" type="ORF">N7452_005330</name>
</gene>
<dbReference type="GO" id="GO:0072330">
    <property type="term" value="P:monocarboxylic acid biosynthetic process"/>
    <property type="evidence" value="ECO:0007669"/>
    <property type="project" value="UniProtKB-ARBA"/>
</dbReference>
<reference evidence="5" key="2">
    <citation type="journal article" date="2023" name="IMA Fungus">
        <title>Comparative genomic study of the Penicillium genus elucidates a diverse pangenome and 15 lateral gene transfer events.</title>
        <authorList>
            <person name="Petersen C."/>
            <person name="Sorensen T."/>
            <person name="Nielsen M.R."/>
            <person name="Sondergaard T.E."/>
            <person name="Sorensen J.L."/>
            <person name="Fitzpatrick D.A."/>
            <person name="Frisvad J.C."/>
            <person name="Nielsen K.L."/>
        </authorList>
    </citation>
    <scope>NUCLEOTIDE SEQUENCE</scope>
    <source>
        <strain evidence="5">IBT 35673</strain>
    </source>
</reference>
<dbReference type="EMBL" id="JAPZBQ010000003">
    <property type="protein sequence ID" value="KAJ5338602.1"/>
    <property type="molecule type" value="Genomic_DNA"/>
</dbReference>
<proteinExistence type="inferred from homology"/>
<dbReference type="Proteomes" id="UP001147695">
    <property type="component" value="Unassembled WGS sequence"/>
</dbReference>
<comment type="similarity">
    <text evidence="1 3">Belongs to the type-B carboxylesterase/lipase family.</text>
</comment>
<accession>A0A9W9UF14</accession>
<dbReference type="Pfam" id="PF00135">
    <property type="entry name" value="COesterase"/>
    <property type="match status" value="1"/>
</dbReference>
<feature type="domain" description="Carboxylesterase type B" evidence="4">
    <location>
        <begin position="26"/>
        <end position="512"/>
    </location>
</feature>
<dbReference type="AlphaFoldDB" id="A0A9W9UF14"/>
<keyword evidence="2 3" id="KW-0378">Hydrolase</keyword>
<dbReference type="Gene3D" id="3.40.50.1820">
    <property type="entry name" value="alpha/beta hydrolase"/>
    <property type="match status" value="1"/>
</dbReference>
<evidence type="ECO:0000256" key="3">
    <source>
        <dbReference type="RuleBase" id="RU361235"/>
    </source>
</evidence>
<evidence type="ECO:0000259" key="4">
    <source>
        <dbReference type="Pfam" id="PF00135"/>
    </source>
</evidence>
<protein>
    <recommendedName>
        <fullName evidence="3">Carboxylic ester hydrolase</fullName>
        <ecNumber evidence="3">3.1.1.-</ecNumber>
    </recommendedName>
</protein>
<evidence type="ECO:0000256" key="2">
    <source>
        <dbReference type="ARBA" id="ARBA00022801"/>
    </source>
</evidence>
<dbReference type="InterPro" id="IPR002018">
    <property type="entry name" value="CarbesteraseB"/>
</dbReference>
<dbReference type="GO" id="GO:0016787">
    <property type="term" value="F:hydrolase activity"/>
    <property type="evidence" value="ECO:0007669"/>
    <property type="project" value="UniProtKB-KW"/>
</dbReference>
<dbReference type="InterPro" id="IPR019826">
    <property type="entry name" value="Carboxylesterase_B_AS"/>
</dbReference>
<comment type="caution">
    <text evidence="5">The sequence shown here is derived from an EMBL/GenBank/DDBJ whole genome shotgun (WGS) entry which is preliminary data.</text>
</comment>
<dbReference type="GO" id="GO:0017000">
    <property type="term" value="P:antibiotic biosynthetic process"/>
    <property type="evidence" value="ECO:0007669"/>
    <property type="project" value="UniProtKB-ARBA"/>
</dbReference>
<name>A0A9W9UF14_PENBR</name>
<organism evidence="5 6">
    <name type="scientific">Penicillium brevicompactum</name>
    <dbReference type="NCBI Taxonomy" id="5074"/>
    <lineage>
        <taxon>Eukaryota</taxon>
        <taxon>Fungi</taxon>
        <taxon>Dikarya</taxon>
        <taxon>Ascomycota</taxon>
        <taxon>Pezizomycotina</taxon>
        <taxon>Eurotiomycetes</taxon>
        <taxon>Eurotiomycetidae</taxon>
        <taxon>Eurotiales</taxon>
        <taxon>Aspergillaceae</taxon>
        <taxon>Penicillium</taxon>
    </lineage>
</organism>
<dbReference type="EC" id="3.1.1.-" evidence="3"/>
<dbReference type="PANTHER" id="PTHR11559">
    <property type="entry name" value="CARBOXYLESTERASE"/>
    <property type="match status" value="1"/>
</dbReference>
<reference evidence="5" key="1">
    <citation type="submission" date="2022-12" db="EMBL/GenBank/DDBJ databases">
        <authorList>
            <person name="Petersen C."/>
        </authorList>
    </citation>
    <scope>NUCLEOTIDE SEQUENCE</scope>
    <source>
        <strain evidence="5">IBT 35673</strain>
    </source>
</reference>
<evidence type="ECO:0000313" key="5">
    <source>
        <dbReference type="EMBL" id="KAJ5338602.1"/>
    </source>
</evidence>
<dbReference type="SUPFAM" id="SSF53474">
    <property type="entry name" value="alpha/beta-Hydrolases"/>
    <property type="match status" value="1"/>
</dbReference>
<evidence type="ECO:0000313" key="6">
    <source>
        <dbReference type="Proteomes" id="UP001147695"/>
    </source>
</evidence>
<dbReference type="InterPro" id="IPR050309">
    <property type="entry name" value="Type-B_Carboxylest/Lipase"/>
</dbReference>
<dbReference type="PROSITE" id="PS00122">
    <property type="entry name" value="CARBOXYLESTERASE_B_1"/>
    <property type="match status" value="1"/>
</dbReference>
<sequence length="639" mass="71069">MSAKLPLERTPSVQLPTSSVPSHIQTVFGKNSAISNDIEEFRGIPYADVPGRWEHSRLRDRLPRDIFDGTENGPRCPANGKPNTQAFQSYLPFPEDREDEFECLNLFVVRPSKEALAKHDIDPKTTQLPVLIWIHGGGFVNGAGTDPTTGMCSNISILPLMRYSLTTSLKPDPSRLVLRSLSNKTPFIAVSINYRLGIFGFGASSDMIAAQDSDSPIKGVNFGLYDQKLALIWVNRNIAAFGGDNTKITIMGQSAGGISCHLHLLEAELGMERPLFRKAGLMSGPVGGLELTPMPKADQRWAELCKHWSVNADNPVDRVNMLRRVPTKDLLNSVSELHWVLFTLAIDELTIRKSDLGCFVSVHLGHHGLGDENKPSDERVQVLMSATAEEFRGFALIANWDYTTFRSHLISSYPSEAAAEKVLQAYGIRATSSDEELFEAFSQFISDATAMQKIYRANEFFKAHRGKQALLRGQDAKRVGVQYHHFEIGNPFLGPMQGFAHHGVDLVYTFGNFNDGLKKADQGIFEGYVEPDQQAEADVGELSMNTETADYYKSNVGLSHDLQDMMIQFVVEDCEETDQRANADEILTVCHDRSVRVESWSNGEKWTSKRKKLEILDEDYDAMLAATRSLVGSVIGMEL</sequence>
<evidence type="ECO:0000256" key="1">
    <source>
        <dbReference type="ARBA" id="ARBA00005964"/>
    </source>
</evidence>
<dbReference type="InterPro" id="IPR029058">
    <property type="entry name" value="AB_hydrolase_fold"/>
</dbReference>